<name>A0A2R4VYZ5_THEAF</name>
<keyword evidence="1" id="KW-0732">Signal</keyword>
<dbReference type="SUPFAM" id="SSF49464">
    <property type="entry name" value="Carboxypeptidase regulatory domain-like"/>
    <property type="match status" value="2"/>
</dbReference>
<proteinExistence type="predicted"/>
<reference evidence="2 3" key="1">
    <citation type="submission" date="2017-04" db="EMBL/GenBank/DDBJ databases">
        <title>Genomic insights into metabolism of Thermodesulfobium acidiphilum.</title>
        <authorList>
            <person name="Toshchakov S.V."/>
            <person name="Frolov E.N."/>
            <person name="Kublanov I.V."/>
            <person name="Samarov N.I."/>
            <person name="Novikov A."/>
            <person name="Lebedinsky A.V."/>
            <person name="Bonch-Osmolovskaya E.A."/>
            <person name="Chernyh N.A."/>
        </authorList>
    </citation>
    <scope>NUCLEOTIDE SEQUENCE [LARGE SCALE GENOMIC DNA]</scope>
    <source>
        <strain evidence="2 3">3127-1</strain>
    </source>
</reference>
<evidence type="ECO:0000313" key="3">
    <source>
        <dbReference type="Proteomes" id="UP000244792"/>
    </source>
</evidence>
<sequence length="303" mass="31414">MNKLLSGLMIGSSLLILVSAANAMDIKGKIIDAETAATLSGATVDLKDSSGNILKEVTADSAGRFLFTGVNSGVYTVEVKETGYVGVDKSVSITTKNKNISIKAMPSAGGTAAVTGKVADASGNGIGGLVVQLMKEDPRFGSTTMGKYVVDKATTAQDGTYTLKAIKPNDTSTFIYYVRVLGHGIKNTMATGQFNVTKDTTTVANENVTVDVLPTTTATITGQVLDAVGNPVANAKVTAPLKEVGYPETVTNANGEFSIVVPANGILQVPIRVSKSGYQSIREVIIPNANATFALQTITLVSK</sequence>
<dbReference type="GO" id="GO:0004180">
    <property type="term" value="F:carboxypeptidase activity"/>
    <property type="evidence" value="ECO:0007669"/>
    <property type="project" value="UniProtKB-KW"/>
</dbReference>
<dbReference type="Gene3D" id="2.60.40.1120">
    <property type="entry name" value="Carboxypeptidase-like, regulatory domain"/>
    <property type="match status" value="2"/>
</dbReference>
<feature type="signal peptide" evidence="1">
    <location>
        <begin position="1"/>
        <end position="23"/>
    </location>
</feature>
<feature type="chain" id="PRO_5015323536" evidence="1">
    <location>
        <begin position="24"/>
        <end position="303"/>
    </location>
</feature>
<dbReference type="InterPro" id="IPR008969">
    <property type="entry name" value="CarboxyPept-like_regulatory"/>
</dbReference>
<evidence type="ECO:0000256" key="1">
    <source>
        <dbReference type="SAM" id="SignalP"/>
    </source>
</evidence>
<keyword evidence="2" id="KW-0645">Protease</keyword>
<dbReference type="OrthoDB" id="2329794at2"/>
<dbReference type="EMBL" id="CP020921">
    <property type="protein sequence ID" value="AWB09771.1"/>
    <property type="molecule type" value="Genomic_DNA"/>
</dbReference>
<dbReference type="RefSeq" id="WP_108308523.1">
    <property type="nucleotide sequence ID" value="NZ_CP020921.1"/>
</dbReference>
<keyword evidence="3" id="KW-1185">Reference proteome</keyword>
<protein>
    <submittedName>
        <fullName evidence="2">Carboxypeptidase regulatory-like domain-containing protein</fullName>
    </submittedName>
</protein>
<dbReference type="SUPFAM" id="SSF49478">
    <property type="entry name" value="Cna protein B-type domain"/>
    <property type="match status" value="1"/>
</dbReference>
<dbReference type="Pfam" id="PF13620">
    <property type="entry name" value="CarboxypepD_reg"/>
    <property type="match status" value="2"/>
</dbReference>
<evidence type="ECO:0000313" key="2">
    <source>
        <dbReference type="EMBL" id="AWB09771.1"/>
    </source>
</evidence>
<gene>
    <name evidence="2" type="ORF">TDSAC_0395</name>
</gene>
<dbReference type="KEGG" id="taci:TDSAC_0395"/>
<dbReference type="Proteomes" id="UP000244792">
    <property type="component" value="Chromosome"/>
</dbReference>
<accession>A0A2R4VYZ5</accession>
<keyword evidence="2" id="KW-0378">Hydrolase</keyword>
<organism evidence="2 3">
    <name type="scientific">Thermodesulfobium acidiphilum</name>
    <dbReference type="NCBI Taxonomy" id="1794699"/>
    <lineage>
        <taxon>Bacteria</taxon>
        <taxon>Pseudomonadati</taxon>
        <taxon>Thermodesulfobiota</taxon>
        <taxon>Thermodesulfobiia</taxon>
        <taxon>Thermodesulfobiales</taxon>
        <taxon>Thermodesulfobiaceae</taxon>
        <taxon>Thermodesulfobium</taxon>
    </lineage>
</organism>
<dbReference type="AlphaFoldDB" id="A0A2R4VYZ5"/>
<keyword evidence="2" id="KW-0121">Carboxypeptidase</keyword>